<dbReference type="Pfam" id="PF02575">
    <property type="entry name" value="YbaB_DNA_bd"/>
    <property type="match status" value="1"/>
</dbReference>
<keyword evidence="2" id="KW-0238">DNA-binding</keyword>
<dbReference type="InterPro" id="IPR004401">
    <property type="entry name" value="YbaB/EbfC"/>
</dbReference>
<dbReference type="OrthoDB" id="3622819at2"/>
<dbReference type="AlphaFoldDB" id="A0A428WEX6"/>
<gene>
    <name evidence="2" type="ORF">DMA12_23800</name>
</gene>
<organism evidence="2 3">
    <name type="scientific">Amycolatopsis balhimycina DSM 5908</name>
    <dbReference type="NCBI Taxonomy" id="1081091"/>
    <lineage>
        <taxon>Bacteria</taxon>
        <taxon>Bacillati</taxon>
        <taxon>Actinomycetota</taxon>
        <taxon>Actinomycetes</taxon>
        <taxon>Pseudonocardiales</taxon>
        <taxon>Pseudonocardiaceae</taxon>
        <taxon>Amycolatopsis</taxon>
    </lineage>
</organism>
<comment type="caution">
    <text evidence="2">The sequence shown here is derived from an EMBL/GenBank/DDBJ whole genome shotgun (WGS) entry which is preliminary data.</text>
</comment>
<protein>
    <submittedName>
        <fullName evidence="2">YbaB/EbfC family DNA-binding protein</fullName>
    </submittedName>
</protein>
<feature type="region of interest" description="Disordered" evidence="1">
    <location>
        <begin position="101"/>
        <end position="156"/>
    </location>
</feature>
<evidence type="ECO:0000313" key="2">
    <source>
        <dbReference type="EMBL" id="RSM41645.1"/>
    </source>
</evidence>
<dbReference type="InterPro" id="IPR036894">
    <property type="entry name" value="YbaB-like_sf"/>
</dbReference>
<dbReference type="Gene3D" id="3.30.1310.10">
    <property type="entry name" value="Nucleoid-associated protein YbaB-like domain"/>
    <property type="match status" value="1"/>
</dbReference>
<dbReference type="GO" id="GO:0003677">
    <property type="term" value="F:DNA binding"/>
    <property type="evidence" value="ECO:0007669"/>
    <property type="project" value="UniProtKB-KW"/>
</dbReference>
<dbReference type="RefSeq" id="WP_020641929.1">
    <property type="nucleotide sequence ID" value="NZ_QHHU01000033.1"/>
</dbReference>
<reference evidence="2 3" key="1">
    <citation type="submission" date="2018-05" db="EMBL/GenBank/DDBJ databases">
        <title>Evolution of GPA BGCs.</title>
        <authorList>
            <person name="Waglechner N."/>
            <person name="Wright G.D."/>
        </authorList>
    </citation>
    <scope>NUCLEOTIDE SEQUENCE [LARGE SCALE GENOMIC DNA]</scope>
    <source>
        <strain evidence="2 3">DSM 5908</strain>
    </source>
</reference>
<dbReference type="Proteomes" id="UP000286716">
    <property type="component" value="Unassembled WGS sequence"/>
</dbReference>
<dbReference type="EMBL" id="QHHU01000033">
    <property type="protein sequence ID" value="RSM41645.1"/>
    <property type="molecule type" value="Genomic_DNA"/>
</dbReference>
<accession>A0A428WEX6</accession>
<evidence type="ECO:0000313" key="3">
    <source>
        <dbReference type="Proteomes" id="UP000286716"/>
    </source>
</evidence>
<evidence type="ECO:0000256" key="1">
    <source>
        <dbReference type="SAM" id="MobiDB-lite"/>
    </source>
</evidence>
<name>A0A428WEX6_AMYBA</name>
<proteinExistence type="predicted"/>
<keyword evidence="3" id="KW-1185">Reference proteome</keyword>
<sequence>MADRPAKPDRDALLAELEALSATATSADGAVALSVNTDGVLTRLRLTDAVSGMSPSEIADAVLRTYVEAQRESAKRTGQLLAPLGSGGYLMDRLRWRVQYEPAPADPPAAPAAPHAEQDGKVLKDRSSDAPAAAPPSGPAGDNDWYDKGMRFQPAW</sequence>
<feature type="compositionally biased region" description="Basic and acidic residues" evidence="1">
    <location>
        <begin position="116"/>
        <end position="128"/>
    </location>
</feature>